<evidence type="ECO:0000313" key="2">
    <source>
        <dbReference type="Proteomes" id="UP001143981"/>
    </source>
</evidence>
<gene>
    <name evidence="1" type="ORF">LPJ61_003422</name>
</gene>
<reference evidence="1" key="1">
    <citation type="submission" date="2022-07" db="EMBL/GenBank/DDBJ databases">
        <title>Phylogenomic reconstructions and comparative analyses of Kickxellomycotina fungi.</title>
        <authorList>
            <person name="Reynolds N.K."/>
            <person name="Stajich J.E."/>
            <person name="Barry K."/>
            <person name="Grigoriev I.V."/>
            <person name="Crous P."/>
            <person name="Smith M.E."/>
        </authorList>
    </citation>
    <scope>NUCLEOTIDE SEQUENCE</scope>
    <source>
        <strain evidence="1">BCRC 34381</strain>
    </source>
</reference>
<name>A0A9W7Y6L4_9FUNG</name>
<comment type="caution">
    <text evidence="1">The sequence shown here is derived from an EMBL/GenBank/DDBJ whole genome shotgun (WGS) entry which is preliminary data.</text>
</comment>
<dbReference type="EMBL" id="JANBOI010000577">
    <property type="protein sequence ID" value="KAJ1729641.1"/>
    <property type="molecule type" value="Genomic_DNA"/>
</dbReference>
<keyword evidence="2" id="KW-1185">Reference proteome</keyword>
<dbReference type="AlphaFoldDB" id="A0A9W7Y6L4"/>
<proteinExistence type="predicted"/>
<accession>A0A9W7Y6L4</accession>
<dbReference type="Proteomes" id="UP001143981">
    <property type="component" value="Unassembled WGS sequence"/>
</dbReference>
<organism evidence="1 2">
    <name type="scientific">Coemansia biformis</name>
    <dbReference type="NCBI Taxonomy" id="1286918"/>
    <lineage>
        <taxon>Eukaryota</taxon>
        <taxon>Fungi</taxon>
        <taxon>Fungi incertae sedis</taxon>
        <taxon>Zoopagomycota</taxon>
        <taxon>Kickxellomycotina</taxon>
        <taxon>Kickxellomycetes</taxon>
        <taxon>Kickxellales</taxon>
        <taxon>Kickxellaceae</taxon>
        <taxon>Coemansia</taxon>
    </lineage>
</organism>
<protein>
    <submittedName>
        <fullName evidence="1">Uncharacterized protein</fullName>
    </submittedName>
</protein>
<sequence>MGKALKVSERDPAVAAVVLWSVAKELAQHTQHCDSLLRALEGTQKCLRALEADPGLRSAKGSQAAWTARSLVKTALECDLALARLLSASAKERSASEYTAALCRYLGIEQGALDEIGRLRDPLAMSGRAAQVAAAIPRKFAKPEDVAQAVEAMEEVASAQLAFSASAADNQLAQRGLATHFLRYSFALEKELPDAAFQALLAAASAFRWLGHDYFGNECAMLIIARHMDQPAARTHVATAIVASLRASDPVRARVLLENYNSACTDPWSQFLAEFTARSSNADVAWLSSDAWREWDNVLLRSPDEDRHILELVEALLTLLLEHYSWYASSSPASHHG</sequence>
<dbReference type="OrthoDB" id="5533806at2759"/>
<evidence type="ECO:0000313" key="1">
    <source>
        <dbReference type="EMBL" id="KAJ1729641.1"/>
    </source>
</evidence>